<evidence type="ECO:0000313" key="1">
    <source>
        <dbReference type="EMBL" id="MBD8013176.1"/>
    </source>
</evidence>
<organism evidence="1 2">
    <name type="scientific">Microbacterium commune</name>
    <dbReference type="NCBI Taxonomy" id="2762219"/>
    <lineage>
        <taxon>Bacteria</taxon>
        <taxon>Bacillati</taxon>
        <taxon>Actinomycetota</taxon>
        <taxon>Actinomycetes</taxon>
        <taxon>Micrococcales</taxon>
        <taxon>Microbacteriaceae</taxon>
        <taxon>Microbacterium</taxon>
    </lineage>
</organism>
<dbReference type="EMBL" id="JACSPX010000003">
    <property type="protein sequence ID" value="MBD8013176.1"/>
    <property type="molecule type" value="Genomic_DNA"/>
</dbReference>
<gene>
    <name evidence="1" type="ORF">H9633_12860</name>
</gene>
<evidence type="ECO:0000313" key="2">
    <source>
        <dbReference type="Proteomes" id="UP000611521"/>
    </source>
</evidence>
<protein>
    <submittedName>
        <fullName evidence="1">Uncharacterized protein</fullName>
    </submittedName>
</protein>
<dbReference type="Proteomes" id="UP000611521">
    <property type="component" value="Unassembled WGS sequence"/>
</dbReference>
<dbReference type="RefSeq" id="WP_191713405.1">
    <property type="nucleotide sequence ID" value="NZ_JACSPX010000003.1"/>
</dbReference>
<comment type="caution">
    <text evidence="1">The sequence shown here is derived from an EMBL/GenBank/DDBJ whole genome shotgun (WGS) entry which is preliminary data.</text>
</comment>
<sequence length="116" mass="12855">MAHIERNHPVHTLLDLAAHGKNLNSNILDQMLIDVPAEHLPEGNSLNRFRSDILAHAKQLTDLYNSGAHGPAARQAAEAAAEIADRMNTEQRSLRTNTTTAQNREIEDIVARVFDN</sequence>
<name>A0ABR8W8W7_9MICO</name>
<accession>A0ABR8W8W7</accession>
<keyword evidence="2" id="KW-1185">Reference proteome</keyword>
<reference evidence="1 2" key="1">
    <citation type="submission" date="2020-08" db="EMBL/GenBank/DDBJ databases">
        <title>A Genomic Blueprint of the Chicken Gut Microbiome.</title>
        <authorList>
            <person name="Gilroy R."/>
            <person name="Ravi A."/>
            <person name="Getino M."/>
            <person name="Pursley I."/>
            <person name="Horton D.L."/>
            <person name="Alikhan N.-F."/>
            <person name="Baker D."/>
            <person name="Gharbi K."/>
            <person name="Hall N."/>
            <person name="Watson M."/>
            <person name="Adriaenssens E.M."/>
            <person name="Foster-Nyarko E."/>
            <person name="Jarju S."/>
            <person name="Secka A."/>
            <person name="Antonio M."/>
            <person name="Oren A."/>
            <person name="Chaudhuri R."/>
            <person name="La Ragione R.M."/>
            <person name="Hildebrand F."/>
            <person name="Pallen M.J."/>
        </authorList>
    </citation>
    <scope>NUCLEOTIDE SEQUENCE [LARGE SCALE GENOMIC DNA]</scope>
    <source>
        <strain evidence="1 2">Re1</strain>
    </source>
</reference>
<proteinExistence type="predicted"/>